<keyword evidence="1" id="KW-0732">Signal</keyword>
<feature type="domain" description="DUF3943" evidence="2">
    <location>
        <begin position="72"/>
        <end position="178"/>
    </location>
</feature>
<dbReference type="EMBL" id="CP036150">
    <property type="protein sequence ID" value="QEN06873.1"/>
    <property type="molecule type" value="Genomic_DNA"/>
</dbReference>
<gene>
    <name evidence="3" type="ORF">EXM22_02265</name>
</gene>
<evidence type="ECO:0000256" key="1">
    <source>
        <dbReference type="SAM" id="SignalP"/>
    </source>
</evidence>
<dbReference type="Proteomes" id="UP000324209">
    <property type="component" value="Chromosome"/>
</dbReference>
<dbReference type="KEGG" id="ock:EXM22_02265"/>
<feature type="signal peptide" evidence="1">
    <location>
        <begin position="1"/>
        <end position="24"/>
    </location>
</feature>
<organism evidence="3 4">
    <name type="scientific">Oceanispirochaeta crateris</name>
    <dbReference type="NCBI Taxonomy" id="2518645"/>
    <lineage>
        <taxon>Bacteria</taxon>
        <taxon>Pseudomonadati</taxon>
        <taxon>Spirochaetota</taxon>
        <taxon>Spirochaetia</taxon>
        <taxon>Spirochaetales</taxon>
        <taxon>Spirochaetaceae</taxon>
        <taxon>Oceanispirochaeta</taxon>
    </lineage>
</organism>
<protein>
    <submittedName>
        <fullName evidence="3">DUF3943 domain-containing protein</fullName>
    </submittedName>
</protein>
<evidence type="ECO:0000313" key="4">
    <source>
        <dbReference type="Proteomes" id="UP000324209"/>
    </source>
</evidence>
<dbReference type="InterPro" id="IPR025079">
    <property type="entry name" value="DUF3943"/>
</dbReference>
<keyword evidence="4" id="KW-1185">Reference proteome</keyword>
<dbReference type="OrthoDB" id="9808630at2"/>
<dbReference type="RefSeq" id="WP_149484955.1">
    <property type="nucleotide sequence ID" value="NZ_CP036150.1"/>
</dbReference>
<proteinExistence type="predicted"/>
<accession>A0A5C1QFH3</accession>
<feature type="chain" id="PRO_5022747967" evidence="1">
    <location>
        <begin position="25"/>
        <end position="463"/>
    </location>
</feature>
<name>A0A5C1QFH3_9SPIO</name>
<sequence>MRKGHLLPSVCVFLFIVSAVPAVSQDFKNYSLGLSETILSNNLLWGFNRYIHQTDYGMITMDSVQKNVTGPWVWDQDEFIVNHLGHPYQGAVYYSSGRSSGNSFWSSASLTLLGSLSWELLMETETPSKNDLIITTFGGVTFGEMLFRISESLRYGAEGDEKSPGFFRRLGANIISPFSGINDYFVPGKKARTVHIGGYQSVGVGRSYFIVRLKQSPEESFSSDGVDLIYHLNLIYGEPVTGHNTDPFDFFTISTEINLSYGNESFLSFFTEGLIYDRAFFSDGNFKQSLGLYLNYDFVNNRIINLSANGAGIGWISESSIGSSWSYNSSIYINYIFMGASSIIYLKYNDLYLTAPEYERRNYSLNTGYNVKTSFSLSWKESLFFDAYYALYNLFIIDSSVPEDGSKGSEFIGIIGASCRKKISDDFFVGIKGQIFHKESFFENQKDAHEIVPVYSMYYGFEF</sequence>
<evidence type="ECO:0000259" key="2">
    <source>
        <dbReference type="Pfam" id="PF13084"/>
    </source>
</evidence>
<evidence type="ECO:0000313" key="3">
    <source>
        <dbReference type="EMBL" id="QEN06873.1"/>
    </source>
</evidence>
<reference evidence="3 4" key="1">
    <citation type="submission" date="2019-02" db="EMBL/GenBank/DDBJ databases">
        <title>Complete Genome Sequence and Methylome Analysis of free living Spirochaetas.</title>
        <authorList>
            <person name="Fomenkov A."/>
            <person name="Dubinina G."/>
            <person name="Leshcheva N."/>
            <person name="Mikheeva N."/>
            <person name="Grabovich M."/>
            <person name="Vincze T."/>
            <person name="Roberts R.J."/>
        </authorList>
    </citation>
    <scope>NUCLEOTIDE SEQUENCE [LARGE SCALE GENOMIC DNA]</scope>
    <source>
        <strain evidence="3 4">K2</strain>
    </source>
</reference>
<dbReference type="Pfam" id="PF13084">
    <property type="entry name" value="DUF3943"/>
    <property type="match status" value="1"/>
</dbReference>
<dbReference type="AlphaFoldDB" id="A0A5C1QFH3"/>